<name>A0A914Y4K0_9BILA</name>
<accession>A0A914Y4K0</accession>
<sequence length="309" mass="36197">MENSVFNNAYLPEKVLHLEIIKNVDDYWPEGLTFRDVFILQMPVTQKLLNHLEEFNTRPVPAWMYLAYPEAKKLLKNRDPLMVIHMDLSKIMKLENQLNPNTVPYPFNMWLKQIADAKSEFENIKILKKDKIAYTVSGDYCNATLTYTMSANFPFEQPIIDGHFLIGWLLDGILIIRQTLKIYCERYAGHIKTFEPLFEYISSLCLPGARVILIGDNGDPIEMNEMQQLKIIQVKYLEIFCKTLPSSFEMDALYVEVLIDIDKFDLYPHKIDILPRDLGLIANEEFWKQENTLEQNLYDCIIGHEPMFE</sequence>
<dbReference type="Proteomes" id="UP000887577">
    <property type="component" value="Unplaced"/>
</dbReference>
<keyword evidence="1" id="KW-1185">Reference proteome</keyword>
<dbReference type="AlphaFoldDB" id="A0A914Y4K0"/>
<reference evidence="2" key="1">
    <citation type="submission" date="2022-11" db="UniProtKB">
        <authorList>
            <consortium name="WormBaseParasite"/>
        </authorList>
    </citation>
    <scope>IDENTIFICATION</scope>
</reference>
<evidence type="ECO:0000313" key="1">
    <source>
        <dbReference type="Proteomes" id="UP000887577"/>
    </source>
</evidence>
<dbReference type="WBParaSite" id="PSU_v2.g14158.t1">
    <property type="protein sequence ID" value="PSU_v2.g14158.t1"/>
    <property type="gene ID" value="PSU_v2.g14158"/>
</dbReference>
<protein>
    <submittedName>
        <fullName evidence="2">Uncharacterized protein</fullName>
    </submittedName>
</protein>
<evidence type="ECO:0000313" key="2">
    <source>
        <dbReference type="WBParaSite" id="PSU_v2.g14158.t1"/>
    </source>
</evidence>
<proteinExistence type="predicted"/>
<organism evidence="1 2">
    <name type="scientific">Panagrolaimus superbus</name>
    <dbReference type="NCBI Taxonomy" id="310955"/>
    <lineage>
        <taxon>Eukaryota</taxon>
        <taxon>Metazoa</taxon>
        <taxon>Ecdysozoa</taxon>
        <taxon>Nematoda</taxon>
        <taxon>Chromadorea</taxon>
        <taxon>Rhabditida</taxon>
        <taxon>Tylenchina</taxon>
        <taxon>Panagrolaimomorpha</taxon>
        <taxon>Panagrolaimoidea</taxon>
        <taxon>Panagrolaimidae</taxon>
        <taxon>Panagrolaimus</taxon>
    </lineage>
</organism>